<dbReference type="AlphaFoldDB" id="A0A0B1SSS9"/>
<sequence>MLLTQVAAVVVTAAVGLPLLRQTREVCPRCSFSIYIPRCNLLKDRKTCYTADQAKVQKRENGGKSCILTYQCPEPLVAYAYLAKTNKLQALRHEEVYTTMY</sequence>
<keyword evidence="3" id="KW-1185">Reference proteome</keyword>
<dbReference type="EMBL" id="KN560012">
    <property type="protein sequence ID" value="KHJ86562.1"/>
    <property type="molecule type" value="Genomic_DNA"/>
</dbReference>
<feature type="chain" id="PRO_5002081733" description="Secreted protein" evidence="1">
    <location>
        <begin position="17"/>
        <end position="101"/>
    </location>
</feature>
<feature type="signal peptide" evidence="1">
    <location>
        <begin position="1"/>
        <end position="16"/>
    </location>
</feature>
<dbReference type="OrthoDB" id="10603100at2759"/>
<organism evidence="2 3">
    <name type="scientific">Oesophagostomum dentatum</name>
    <name type="common">Nodular worm</name>
    <dbReference type="NCBI Taxonomy" id="61180"/>
    <lineage>
        <taxon>Eukaryota</taxon>
        <taxon>Metazoa</taxon>
        <taxon>Ecdysozoa</taxon>
        <taxon>Nematoda</taxon>
        <taxon>Chromadorea</taxon>
        <taxon>Rhabditida</taxon>
        <taxon>Rhabditina</taxon>
        <taxon>Rhabditomorpha</taxon>
        <taxon>Strongyloidea</taxon>
        <taxon>Strongylidae</taxon>
        <taxon>Oesophagostomum</taxon>
    </lineage>
</organism>
<protein>
    <recommendedName>
        <fullName evidence="4">Secreted protein</fullName>
    </recommendedName>
</protein>
<evidence type="ECO:0000313" key="2">
    <source>
        <dbReference type="EMBL" id="KHJ86562.1"/>
    </source>
</evidence>
<evidence type="ECO:0008006" key="4">
    <source>
        <dbReference type="Google" id="ProtNLM"/>
    </source>
</evidence>
<accession>A0A0B1SSS9</accession>
<proteinExistence type="predicted"/>
<evidence type="ECO:0000313" key="3">
    <source>
        <dbReference type="Proteomes" id="UP000053660"/>
    </source>
</evidence>
<reference evidence="2 3" key="1">
    <citation type="submission" date="2014-03" db="EMBL/GenBank/DDBJ databases">
        <title>Draft genome of the hookworm Oesophagostomum dentatum.</title>
        <authorList>
            <person name="Mitreva M."/>
        </authorList>
    </citation>
    <scope>NUCLEOTIDE SEQUENCE [LARGE SCALE GENOMIC DNA]</scope>
    <source>
        <strain evidence="2 3">OD-Hann</strain>
    </source>
</reference>
<evidence type="ECO:0000256" key="1">
    <source>
        <dbReference type="SAM" id="SignalP"/>
    </source>
</evidence>
<name>A0A0B1SSS9_OESDE</name>
<dbReference type="Proteomes" id="UP000053660">
    <property type="component" value="Unassembled WGS sequence"/>
</dbReference>
<keyword evidence="1" id="KW-0732">Signal</keyword>
<gene>
    <name evidence="2" type="ORF">OESDEN_13681</name>
</gene>